<proteinExistence type="predicted"/>
<dbReference type="AlphaFoldDB" id="A0A177KI53"/>
<sequence length="122" mass="13624">MPEKISFASMIESFGVLIQVDAKVVPGYYERGDWVPATTQPVYALGVLLPFGTMNAAGDEIRYSEAGTHKTKNRKLITLVSLKLGQTIVYKGNRYTVQEFDDFTDYTDVNMYVARWTGNEGG</sequence>
<protein>
    <submittedName>
        <fullName evidence="1">Uncharacterized protein</fullName>
    </submittedName>
</protein>
<reference evidence="1 2" key="1">
    <citation type="submission" date="2016-01" db="EMBL/GenBank/DDBJ databases">
        <title>Investigation of taxonomic status of Bacillus aminovorans.</title>
        <authorList>
            <person name="Verma A."/>
            <person name="Pal Y."/>
            <person name="Krishnamurthi S."/>
        </authorList>
    </citation>
    <scope>NUCLEOTIDE SEQUENCE [LARGE SCALE GENOMIC DNA]</scope>
    <source>
        <strain evidence="1 2">DSM 4337</strain>
    </source>
</reference>
<dbReference type="EMBL" id="LQWZ01000036">
    <property type="protein sequence ID" value="OAH53083.1"/>
    <property type="molecule type" value="Genomic_DNA"/>
</dbReference>
<gene>
    <name evidence="1" type="ORF">AWH48_12045</name>
</gene>
<comment type="caution">
    <text evidence="1">The sequence shown here is derived from an EMBL/GenBank/DDBJ whole genome shotgun (WGS) entry which is preliminary data.</text>
</comment>
<dbReference type="OrthoDB" id="2936985at2"/>
<dbReference type="Proteomes" id="UP000077271">
    <property type="component" value="Unassembled WGS sequence"/>
</dbReference>
<accession>A0A177KI53</accession>
<name>A0A177KI53_9BACI</name>
<evidence type="ECO:0000313" key="1">
    <source>
        <dbReference type="EMBL" id="OAH53083.1"/>
    </source>
</evidence>
<evidence type="ECO:0000313" key="2">
    <source>
        <dbReference type="Proteomes" id="UP000077271"/>
    </source>
</evidence>
<dbReference type="RefSeq" id="WP_063975477.1">
    <property type="nucleotide sequence ID" value="NZ_LQWZ01000036.1"/>
</dbReference>
<organism evidence="1 2">
    <name type="scientific">Domibacillus aminovorans</name>
    <dbReference type="NCBI Taxonomy" id="29332"/>
    <lineage>
        <taxon>Bacteria</taxon>
        <taxon>Bacillati</taxon>
        <taxon>Bacillota</taxon>
        <taxon>Bacilli</taxon>
        <taxon>Bacillales</taxon>
        <taxon>Bacillaceae</taxon>
        <taxon>Domibacillus</taxon>
    </lineage>
</organism>